<protein>
    <submittedName>
        <fullName evidence="1">Uncharacterized protein</fullName>
    </submittedName>
</protein>
<dbReference type="EMBL" id="FQVD01000047">
    <property type="protein sequence ID" value="SHF93177.1"/>
    <property type="molecule type" value="Genomic_DNA"/>
</dbReference>
<evidence type="ECO:0000313" key="1">
    <source>
        <dbReference type="EMBL" id="SHF93177.1"/>
    </source>
</evidence>
<dbReference type="Proteomes" id="UP000184436">
    <property type="component" value="Unassembled WGS sequence"/>
</dbReference>
<dbReference type="RefSeq" id="WP_025076267.1">
    <property type="nucleotide sequence ID" value="NZ_FQVD01000047.1"/>
</dbReference>
<dbReference type="STRING" id="871325.SAMN05444349_14715"/>
<evidence type="ECO:0000313" key="2">
    <source>
        <dbReference type="Proteomes" id="UP000184436"/>
    </source>
</evidence>
<proteinExistence type="predicted"/>
<keyword evidence="2" id="KW-1185">Reference proteome</keyword>
<reference evidence="1 2" key="1">
    <citation type="submission" date="2016-11" db="EMBL/GenBank/DDBJ databases">
        <authorList>
            <person name="Jaros S."/>
            <person name="Januszkiewicz K."/>
            <person name="Wedrychowicz H."/>
        </authorList>
    </citation>
    <scope>NUCLEOTIDE SEQUENCE [LARGE SCALE GENOMIC DNA]</scope>
    <source>
        <strain evidence="1 2">DSM 26883</strain>
    </source>
</reference>
<organism evidence="1 2">
    <name type="scientific">Bacteroides faecichinchillae</name>
    <dbReference type="NCBI Taxonomy" id="871325"/>
    <lineage>
        <taxon>Bacteria</taxon>
        <taxon>Pseudomonadati</taxon>
        <taxon>Bacteroidota</taxon>
        <taxon>Bacteroidia</taxon>
        <taxon>Bacteroidales</taxon>
        <taxon>Bacteroidaceae</taxon>
        <taxon>Bacteroides</taxon>
    </lineage>
</organism>
<accession>A0A1M5FNN3</accession>
<name>A0A1M5FNN3_9BACE</name>
<sequence>MKIISLVLIELFFIQYNCFSQEYPDEKTVQGYKEIISLYPEDLVSHFPKEIAHKKVLITAFKYPKIQELSYIHIMLILNDTGIETLKKDALLEAKAIYHFTDSCLMIIPYNYEENSTIINTDSIRYCQNSNMLPISNIRTWGDFVPDFYKNAIIFIFNAEKGCFLKNDYLSKSGVGLPNGWQHGYSKGIVIFKNYVMYWLDVW</sequence>
<gene>
    <name evidence="1" type="ORF">SAMN05444349_14715</name>
</gene>
<dbReference type="AlphaFoldDB" id="A0A1M5FNN3"/>
<dbReference type="OrthoDB" id="1355305at2"/>